<accession>A0A9N9I6V6</accession>
<name>A0A9N9I6V6_9GLOM</name>
<keyword evidence="1" id="KW-0862">Zinc</keyword>
<protein>
    <submittedName>
        <fullName evidence="3">258_t:CDS:1</fullName>
    </submittedName>
</protein>
<dbReference type="AlphaFoldDB" id="A0A9N9I6V6"/>
<keyword evidence="4" id="KW-1185">Reference proteome</keyword>
<evidence type="ECO:0000259" key="2">
    <source>
        <dbReference type="PROSITE" id="PS50966"/>
    </source>
</evidence>
<dbReference type="OrthoDB" id="2313494at2759"/>
<keyword evidence="1" id="KW-0863">Zinc-finger</keyword>
<dbReference type="InterPro" id="IPR007527">
    <property type="entry name" value="Znf_SWIM"/>
</dbReference>
<gene>
    <name evidence="3" type="ORF">FCALED_LOCUS14436</name>
</gene>
<comment type="caution">
    <text evidence="3">The sequence shown here is derived from an EMBL/GenBank/DDBJ whole genome shotgun (WGS) entry which is preliminary data.</text>
</comment>
<reference evidence="3" key="1">
    <citation type="submission" date="2021-06" db="EMBL/GenBank/DDBJ databases">
        <authorList>
            <person name="Kallberg Y."/>
            <person name="Tangrot J."/>
            <person name="Rosling A."/>
        </authorList>
    </citation>
    <scope>NUCLEOTIDE SEQUENCE</scope>
    <source>
        <strain evidence="3">UK204</strain>
    </source>
</reference>
<keyword evidence="1" id="KW-0479">Metal-binding</keyword>
<dbReference type="PROSITE" id="PS50966">
    <property type="entry name" value="ZF_SWIM"/>
    <property type="match status" value="1"/>
</dbReference>
<evidence type="ECO:0000256" key="1">
    <source>
        <dbReference type="PROSITE-ProRule" id="PRU00325"/>
    </source>
</evidence>
<organism evidence="3 4">
    <name type="scientific">Funneliformis caledonium</name>
    <dbReference type="NCBI Taxonomy" id="1117310"/>
    <lineage>
        <taxon>Eukaryota</taxon>
        <taxon>Fungi</taxon>
        <taxon>Fungi incertae sedis</taxon>
        <taxon>Mucoromycota</taxon>
        <taxon>Glomeromycotina</taxon>
        <taxon>Glomeromycetes</taxon>
        <taxon>Glomerales</taxon>
        <taxon>Glomeraceae</taxon>
        <taxon>Funneliformis</taxon>
    </lineage>
</organism>
<evidence type="ECO:0000313" key="4">
    <source>
        <dbReference type="Proteomes" id="UP000789570"/>
    </source>
</evidence>
<dbReference type="GO" id="GO:0008270">
    <property type="term" value="F:zinc ion binding"/>
    <property type="evidence" value="ECO:0007669"/>
    <property type="project" value="UniProtKB-KW"/>
</dbReference>
<proteinExistence type="predicted"/>
<sequence length="380" mass="45153">KELETHLKRYALQEEFSYKKTRVDYHLSQDKMKGLTAEQKKHEIKRRTYEFIVTRPKKENPIGITSIKLEYNHEMNPLVNEMALKFWKFTQPMLNDVEFYVKHETTNDVPSKFFGHINKICKEFLTPHILAVTQNQMNHLFFYDAYLMDRNFIQQSMIRNIQNVTIIEIWEIKLELSQTKSHFVILMIDGNHFCTCNFLISFGVPCRHFYKVLRKSPEAKFHISLINQRWYYDLKLSITDEELALLNVILIVEDSSEATVYREMNFNYIHQVRDGQVYTEKLQKIVSAKVKYGRSLRIARKALDLAQKLNYYNELNEILQTEEETANQNKKQKVTNLELEHTIENEVNDGDNKKQRRCKGCKGIGHDLRNCKSKPLSERN</sequence>
<dbReference type="Proteomes" id="UP000789570">
    <property type="component" value="Unassembled WGS sequence"/>
</dbReference>
<dbReference type="EMBL" id="CAJVPQ010010347">
    <property type="protein sequence ID" value="CAG8722025.1"/>
    <property type="molecule type" value="Genomic_DNA"/>
</dbReference>
<feature type="domain" description="SWIM-type" evidence="2">
    <location>
        <begin position="183"/>
        <end position="217"/>
    </location>
</feature>
<feature type="non-terminal residue" evidence="3">
    <location>
        <position position="380"/>
    </location>
</feature>
<evidence type="ECO:0000313" key="3">
    <source>
        <dbReference type="EMBL" id="CAG8722025.1"/>
    </source>
</evidence>